<reference evidence="3" key="1">
    <citation type="submission" date="2025-08" db="UniProtKB">
        <authorList>
            <consortium name="RefSeq"/>
        </authorList>
    </citation>
    <scope>IDENTIFICATION</scope>
    <source>
        <tissue evidence="3">Total insect</tissue>
    </source>
</reference>
<accession>A0A6P9A4K3</accession>
<dbReference type="RefSeq" id="XP_034252134.1">
    <property type="nucleotide sequence ID" value="XM_034396243.1"/>
</dbReference>
<dbReference type="Proteomes" id="UP000515158">
    <property type="component" value="Unplaced"/>
</dbReference>
<sequence>MAESPMSTVLFISVFVFLFFKFCLGVPQLPPVGVLSHLGPLAASAHRDLHDGGLTDRQNMAVDLAALAAPLPLVRKCPVGTVYSVAVGGCKDLVRSTKDSSRKLELLMPYLLAATRHQPGQ</sequence>
<evidence type="ECO:0000313" key="3">
    <source>
        <dbReference type="RefSeq" id="XP_034252134.1"/>
    </source>
</evidence>
<feature type="chain" id="PRO_5028088635" evidence="1">
    <location>
        <begin position="26"/>
        <end position="121"/>
    </location>
</feature>
<evidence type="ECO:0000256" key="1">
    <source>
        <dbReference type="SAM" id="SignalP"/>
    </source>
</evidence>
<name>A0A6P9A4K3_THRPL</name>
<dbReference type="AlphaFoldDB" id="A0A6P9A4K3"/>
<keyword evidence="2" id="KW-1185">Reference proteome</keyword>
<dbReference type="GeneID" id="117651835"/>
<keyword evidence="1" id="KW-0732">Signal</keyword>
<evidence type="ECO:0000313" key="2">
    <source>
        <dbReference type="Proteomes" id="UP000515158"/>
    </source>
</evidence>
<dbReference type="InParanoid" id="A0A6P9A4K3"/>
<protein>
    <submittedName>
        <fullName evidence="3">Uncharacterized protein LOC117651835</fullName>
    </submittedName>
</protein>
<gene>
    <name evidence="3" type="primary">LOC117651835</name>
</gene>
<dbReference type="KEGG" id="tpal:117651835"/>
<proteinExistence type="predicted"/>
<feature type="signal peptide" evidence="1">
    <location>
        <begin position="1"/>
        <end position="25"/>
    </location>
</feature>
<organism evidence="3">
    <name type="scientific">Thrips palmi</name>
    <name type="common">Melon thrips</name>
    <dbReference type="NCBI Taxonomy" id="161013"/>
    <lineage>
        <taxon>Eukaryota</taxon>
        <taxon>Metazoa</taxon>
        <taxon>Ecdysozoa</taxon>
        <taxon>Arthropoda</taxon>
        <taxon>Hexapoda</taxon>
        <taxon>Insecta</taxon>
        <taxon>Pterygota</taxon>
        <taxon>Neoptera</taxon>
        <taxon>Paraneoptera</taxon>
        <taxon>Thysanoptera</taxon>
        <taxon>Terebrantia</taxon>
        <taxon>Thripoidea</taxon>
        <taxon>Thripidae</taxon>
        <taxon>Thrips</taxon>
    </lineage>
</organism>
<dbReference type="OrthoDB" id="10483529at2759"/>